<evidence type="ECO:0000259" key="3">
    <source>
        <dbReference type="Pfam" id="PF01557"/>
    </source>
</evidence>
<dbReference type="Proteomes" id="UP001158067">
    <property type="component" value="Unassembled WGS sequence"/>
</dbReference>
<accession>A0ABY1QDJ3</accession>
<dbReference type="InterPro" id="IPR011234">
    <property type="entry name" value="Fumarylacetoacetase-like_C"/>
</dbReference>
<keyword evidence="5" id="KW-1185">Reference proteome</keyword>
<sequence>MNLYDYTTVTQFSPGIVVPDDGREGVWVGRVWVPAKLAANSVAGPRVVGLRDGMVCETVYPTMSALLNDPDHLCKLDQPGVVLASLAEVVQASQFNKRSFQLADEDNVVLLAPNDLMATKACGVTFVRSLLERVVEEKAKGDPGIANEIRGLIMDTLGDDLSKVVPGSPQTDALKQKFIAAGVWSQYLEVGIGKDAEVFTKAQPMASVGYGCQIGVLPDSTWNNPEPEVVLAVSRDGVICGATLGNDVNLRDYEGRSALLLGEAKDQNGSCAIGPFIRLFDPTFGLEDITQLEIQLSITGADGFETTGRNRMSEISRPPADLVGQAIGKHHQYPDGLMLFLGTMFAPTDNREAGGGGFTHHLGDRVEISTEKLGCLVNWVNHTDQIPPWDYGVGSLLEYLCATRA</sequence>
<evidence type="ECO:0000313" key="5">
    <source>
        <dbReference type="Proteomes" id="UP001158067"/>
    </source>
</evidence>
<dbReference type="PANTHER" id="PTHR42796:SF7">
    <property type="entry name" value="2-DEHYDRO-3-DEOXY-D-ARABINONATE DEHYDRATASE"/>
    <property type="match status" value="1"/>
</dbReference>
<reference evidence="4 5" key="1">
    <citation type="submission" date="2017-05" db="EMBL/GenBank/DDBJ databases">
        <authorList>
            <person name="Varghese N."/>
            <person name="Submissions S."/>
        </authorList>
    </citation>
    <scope>NUCLEOTIDE SEQUENCE [LARGE SCALE GENOMIC DNA]</scope>
    <source>
        <strain evidence="4 5">DSM 25457</strain>
    </source>
</reference>
<dbReference type="SUPFAM" id="SSF56529">
    <property type="entry name" value="FAH"/>
    <property type="match status" value="1"/>
</dbReference>
<dbReference type="InterPro" id="IPR036663">
    <property type="entry name" value="Fumarylacetoacetase_C_sf"/>
</dbReference>
<dbReference type="PANTHER" id="PTHR42796">
    <property type="entry name" value="FUMARYLACETOACETATE HYDROLASE DOMAIN-CONTAINING PROTEIN 2A-RELATED"/>
    <property type="match status" value="1"/>
</dbReference>
<organism evidence="4 5">
    <name type="scientific">Neorhodopirellula lusitana</name>
    <dbReference type="NCBI Taxonomy" id="445327"/>
    <lineage>
        <taxon>Bacteria</taxon>
        <taxon>Pseudomonadati</taxon>
        <taxon>Planctomycetota</taxon>
        <taxon>Planctomycetia</taxon>
        <taxon>Pirellulales</taxon>
        <taxon>Pirellulaceae</taxon>
        <taxon>Neorhodopirellula</taxon>
    </lineage>
</organism>
<dbReference type="Gene3D" id="3.90.850.10">
    <property type="entry name" value="Fumarylacetoacetase-like, C-terminal domain"/>
    <property type="match status" value="1"/>
</dbReference>
<comment type="similarity">
    <text evidence="1">Belongs to the FAH family.</text>
</comment>
<proteinExistence type="inferred from homology"/>
<evidence type="ECO:0000256" key="1">
    <source>
        <dbReference type="ARBA" id="ARBA00010211"/>
    </source>
</evidence>
<protein>
    <submittedName>
        <fullName evidence="4">Fumarylacetoacetate (FAA) hydrolase family protein</fullName>
    </submittedName>
</protein>
<name>A0ABY1QDJ3_9BACT</name>
<keyword evidence="2" id="KW-0479">Metal-binding</keyword>
<dbReference type="InterPro" id="IPR051121">
    <property type="entry name" value="FAH"/>
</dbReference>
<feature type="domain" description="Fumarylacetoacetase-like C-terminal" evidence="3">
    <location>
        <begin position="238"/>
        <end position="380"/>
    </location>
</feature>
<dbReference type="GO" id="GO:0016787">
    <property type="term" value="F:hydrolase activity"/>
    <property type="evidence" value="ECO:0007669"/>
    <property type="project" value="UniProtKB-KW"/>
</dbReference>
<evidence type="ECO:0000313" key="4">
    <source>
        <dbReference type="EMBL" id="SMP67364.1"/>
    </source>
</evidence>
<evidence type="ECO:0000256" key="2">
    <source>
        <dbReference type="ARBA" id="ARBA00022723"/>
    </source>
</evidence>
<dbReference type="RefSeq" id="WP_283433926.1">
    <property type="nucleotide sequence ID" value="NZ_FXUG01000010.1"/>
</dbReference>
<comment type="caution">
    <text evidence="4">The sequence shown here is derived from an EMBL/GenBank/DDBJ whole genome shotgun (WGS) entry which is preliminary data.</text>
</comment>
<gene>
    <name evidence="4" type="ORF">SAMN06265222_110156</name>
</gene>
<dbReference type="Pfam" id="PF01557">
    <property type="entry name" value="FAA_hydrolase"/>
    <property type="match status" value="1"/>
</dbReference>
<dbReference type="EMBL" id="FXUG01000010">
    <property type="protein sequence ID" value="SMP67364.1"/>
    <property type="molecule type" value="Genomic_DNA"/>
</dbReference>
<keyword evidence="4" id="KW-0378">Hydrolase</keyword>